<reference evidence="3" key="1">
    <citation type="journal article" date="2019" name="Int. J. Syst. Evol. Microbiol.">
        <title>The Global Catalogue of Microorganisms (GCM) 10K type strain sequencing project: providing services to taxonomists for standard genome sequencing and annotation.</title>
        <authorList>
            <consortium name="The Broad Institute Genomics Platform"/>
            <consortium name="The Broad Institute Genome Sequencing Center for Infectious Disease"/>
            <person name="Wu L."/>
            <person name="Ma J."/>
        </authorList>
    </citation>
    <scope>NUCLEOTIDE SEQUENCE [LARGE SCALE GENOMIC DNA]</scope>
    <source>
        <strain evidence="3">JCM 16578</strain>
    </source>
</reference>
<gene>
    <name evidence="2" type="ORF">GCM10022207_86640</name>
</gene>
<comment type="caution">
    <text evidence="2">The sequence shown here is derived from an EMBL/GenBank/DDBJ whole genome shotgun (WGS) entry which is preliminary data.</text>
</comment>
<proteinExistence type="predicted"/>
<dbReference type="Proteomes" id="UP001501563">
    <property type="component" value="Unassembled WGS sequence"/>
</dbReference>
<sequence>MSVGTASPWHQRAPDGQPRRSNRGSRACPRSHVTTHLVTFYDSVGDVTWTELDNGYVRDPAVTSKVSPRAPFCWLL</sequence>
<organism evidence="2 3">
    <name type="scientific">Streptomyces lannensis</name>
    <dbReference type="NCBI Taxonomy" id="766498"/>
    <lineage>
        <taxon>Bacteria</taxon>
        <taxon>Bacillati</taxon>
        <taxon>Actinomycetota</taxon>
        <taxon>Actinomycetes</taxon>
        <taxon>Kitasatosporales</taxon>
        <taxon>Streptomycetaceae</taxon>
        <taxon>Streptomyces</taxon>
    </lineage>
</organism>
<evidence type="ECO:0000313" key="2">
    <source>
        <dbReference type="EMBL" id="GAA3904114.1"/>
    </source>
</evidence>
<evidence type="ECO:0000256" key="1">
    <source>
        <dbReference type="SAM" id="MobiDB-lite"/>
    </source>
</evidence>
<name>A0ABP7LQA6_9ACTN</name>
<feature type="region of interest" description="Disordered" evidence="1">
    <location>
        <begin position="1"/>
        <end position="29"/>
    </location>
</feature>
<protein>
    <submittedName>
        <fullName evidence="2">Uncharacterized protein</fullName>
    </submittedName>
</protein>
<evidence type="ECO:0000313" key="3">
    <source>
        <dbReference type="Proteomes" id="UP001501563"/>
    </source>
</evidence>
<accession>A0ABP7LQA6</accession>
<keyword evidence="3" id="KW-1185">Reference proteome</keyword>
<dbReference type="EMBL" id="BAAAZA010000055">
    <property type="protein sequence ID" value="GAA3904114.1"/>
    <property type="molecule type" value="Genomic_DNA"/>
</dbReference>